<feature type="transmembrane region" description="Helical" evidence="1">
    <location>
        <begin position="47"/>
        <end position="65"/>
    </location>
</feature>
<protein>
    <submittedName>
        <fullName evidence="2">10702_t:CDS:1</fullName>
    </submittedName>
</protein>
<reference evidence="2" key="1">
    <citation type="submission" date="2021-06" db="EMBL/GenBank/DDBJ databases">
        <authorList>
            <person name="Kallberg Y."/>
            <person name="Tangrot J."/>
            <person name="Rosling A."/>
        </authorList>
    </citation>
    <scope>NUCLEOTIDE SEQUENCE</scope>
    <source>
        <strain evidence="2">IN212</strain>
    </source>
</reference>
<feature type="transmembrane region" description="Helical" evidence="1">
    <location>
        <begin position="14"/>
        <end position="35"/>
    </location>
</feature>
<keyword evidence="1" id="KW-0812">Transmembrane</keyword>
<evidence type="ECO:0000313" key="3">
    <source>
        <dbReference type="Proteomes" id="UP000789396"/>
    </source>
</evidence>
<feature type="non-terminal residue" evidence="2">
    <location>
        <position position="117"/>
    </location>
</feature>
<feature type="non-terminal residue" evidence="2">
    <location>
        <position position="1"/>
    </location>
</feature>
<comment type="caution">
    <text evidence="2">The sequence shown here is derived from an EMBL/GenBank/DDBJ whole genome shotgun (WGS) entry which is preliminary data.</text>
</comment>
<gene>
    <name evidence="2" type="ORF">RFULGI_LOCUS18044</name>
</gene>
<keyword evidence="3" id="KW-1185">Reference proteome</keyword>
<dbReference type="AlphaFoldDB" id="A0A9N9K1F2"/>
<organism evidence="2 3">
    <name type="scientific">Racocetra fulgida</name>
    <dbReference type="NCBI Taxonomy" id="60492"/>
    <lineage>
        <taxon>Eukaryota</taxon>
        <taxon>Fungi</taxon>
        <taxon>Fungi incertae sedis</taxon>
        <taxon>Mucoromycota</taxon>
        <taxon>Glomeromycotina</taxon>
        <taxon>Glomeromycetes</taxon>
        <taxon>Diversisporales</taxon>
        <taxon>Gigasporaceae</taxon>
        <taxon>Racocetra</taxon>
    </lineage>
</organism>
<evidence type="ECO:0000313" key="2">
    <source>
        <dbReference type="EMBL" id="CAG8804108.1"/>
    </source>
</evidence>
<dbReference type="EMBL" id="CAJVPZ010075733">
    <property type="protein sequence ID" value="CAG8804108.1"/>
    <property type="molecule type" value="Genomic_DNA"/>
</dbReference>
<name>A0A9N9K1F2_9GLOM</name>
<accession>A0A9N9K1F2</accession>
<dbReference type="Proteomes" id="UP000789396">
    <property type="component" value="Unassembled WGS sequence"/>
</dbReference>
<proteinExistence type="predicted"/>
<keyword evidence="1" id="KW-0472">Membrane</keyword>
<keyword evidence="1" id="KW-1133">Transmembrane helix</keyword>
<evidence type="ECO:0000256" key="1">
    <source>
        <dbReference type="SAM" id="Phobius"/>
    </source>
</evidence>
<sequence length="117" mass="13347">KPNAESWLEKNENLVIFLVGIVLGIMFIIDGEISVKTQKANELFKETLKKFSILAIFGALCPYFISGQITASPREEIEKTETNLDQLDEKQDQILDTVIQSLNEKQAEINYWKNLAE</sequence>